<name>I7LZW4_TETTS</name>
<dbReference type="PANTHER" id="PTHR10182:SF3">
    <property type="entry name" value="PROTEIN MO25"/>
    <property type="match status" value="1"/>
</dbReference>
<dbReference type="RefSeq" id="XP_001032698.2">
    <property type="nucleotide sequence ID" value="XM_001032698.2"/>
</dbReference>
<dbReference type="GO" id="GO:0035556">
    <property type="term" value="P:intracellular signal transduction"/>
    <property type="evidence" value="ECO:0007669"/>
    <property type="project" value="TreeGrafter"/>
</dbReference>
<dbReference type="KEGG" id="tet:TTHERM_00529870"/>
<dbReference type="InParanoid" id="I7LZW4"/>
<evidence type="ECO:0000256" key="1">
    <source>
        <dbReference type="ARBA" id="ARBA00011012"/>
    </source>
</evidence>
<evidence type="ECO:0000313" key="3">
    <source>
        <dbReference type="Proteomes" id="UP000009168"/>
    </source>
</evidence>
<dbReference type="PANTHER" id="PTHR10182">
    <property type="entry name" value="CALCIUM-BINDING PROTEIN 39-RELATED"/>
    <property type="match status" value="1"/>
</dbReference>
<dbReference type="InterPro" id="IPR013878">
    <property type="entry name" value="Mo25"/>
</dbReference>
<dbReference type="InterPro" id="IPR016024">
    <property type="entry name" value="ARM-type_fold"/>
</dbReference>
<organism evidence="2 3">
    <name type="scientific">Tetrahymena thermophila (strain SB210)</name>
    <dbReference type="NCBI Taxonomy" id="312017"/>
    <lineage>
        <taxon>Eukaryota</taxon>
        <taxon>Sar</taxon>
        <taxon>Alveolata</taxon>
        <taxon>Ciliophora</taxon>
        <taxon>Intramacronucleata</taxon>
        <taxon>Oligohymenophorea</taxon>
        <taxon>Hymenostomatida</taxon>
        <taxon>Tetrahymenina</taxon>
        <taxon>Tetrahymenidae</taxon>
        <taxon>Tetrahymena</taxon>
    </lineage>
</organism>
<dbReference type="Pfam" id="PF08569">
    <property type="entry name" value="Mo25"/>
    <property type="match status" value="1"/>
</dbReference>
<sequence length="360" mass="42224">MLTQKLNQEQKIEVKKVSPKLTSFFGKKHKSVYEVCCCLYQSIDSYFNDLKSNKKHQKMNKYIQRCSEIFQHGDQDKIKELISYEYFNKSLVLLMKHPDVFQLEDKKTIINLLQNSLLDEQGLLRSSINTTEQYLKSNHIQNIVNDLCDKFEQMSFYVGSVIRIVSESKELLGQILSINLINKIFKHLNSNQFIIQCEAIEVINQLFLNKKNTNTKIVASQLLEEKSVEVEQTFRRSLQDNVNYSGIRMILKILYKILNDPIYHVFASHFLSIENLKIILLLAANEDQAIRKEAFLILDLFINLVQEKQDEKLKQIFKKNYQNILGVIQTFNDSNIEGEKEEQDKVDTNFLIHRLHSVSF</sequence>
<keyword evidence="3" id="KW-1185">Reference proteome</keyword>
<protein>
    <submittedName>
        <fullName evidence="2">Calcium-binding-like protein</fullName>
    </submittedName>
</protein>
<reference evidence="3" key="1">
    <citation type="journal article" date="2006" name="PLoS Biol.">
        <title>Macronuclear genome sequence of the ciliate Tetrahymena thermophila, a model eukaryote.</title>
        <authorList>
            <person name="Eisen J.A."/>
            <person name="Coyne R.S."/>
            <person name="Wu M."/>
            <person name="Wu D."/>
            <person name="Thiagarajan M."/>
            <person name="Wortman J.R."/>
            <person name="Badger J.H."/>
            <person name="Ren Q."/>
            <person name="Amedeo P."/>
            <person name="Jones K.M."/>
            <person name="Tallon L.J."/>
            <person name="Delcher A.L."/>
            <person name="Salzberg S.L."/>
            <person name="Silva J.C."/>
            <person name="Haas B.J."/>
            <person name="Majoros W.H."/>
            <person name="Farzad M."/>
            <person name="Carlton J.M."/>
            <person name="Smith R.K. Jr."/>
            <person name="Garg J."/>
            <person name="Pearlman R.E."/>
            <person name="Karrer K.M."/>
            <person name="Sun L."/>
            <person name="Manning G."/>
            <person name="Elde N.C."/>
            <person name="Turkewitz A.P."/>
            <person name="Asai D.J."/>
            <person name="Wilkes D.E."/>
            <person name="Wang Y."/>
            <person name="Cai H."/>
            <person name="Collins K."/>
            <person name="Stewart B.A."/>
            <person name="Lee S.R."/>
            <person name="Wilamowska K."/>
            <person name="Weinberg Z."/>
            <person name="Ruzzo W.L."/>
            <person name="Wloga D."/>
            <person name="Gaertig J."/>
            <person name="Frankel J."/>
            <person name="Tsao C.-C."/>
            <person name="Gorovsky M.A."/>
            <person name="Keeling P.J."/>
            <person name="Waller R.F."/>
            <person name="Patron N.J."/>
            <person name="Cherry J.M."/>
            <person name="Stover N.A."/>
            <person name="Krieger C.J."/>
            <person name="del Toro C."/>
            <person name="Ryder H.F."/>
            <person name="Williamson S.C."/>
            <person name="Barbeau R.A."/>
            <person name="Hamilton E.P."/>
            <person name="Orias E."/>
        </authorList>
    </citation>
    <scope>NUCLEOTIDE SEQUENCE [LARGE SCALE GENOMIC DNA]</scope>
    <source>
        <strain evidence="3">SB210</strain>
    </source>
</reference>
<dbReference type="STRING" id="312017.I7LZW4"/>
<gene>
    <name evidence="2" type="ORF">TTHERM_00529870</name>
</gene>
<dbReference type="InterPro" id="IPR011989">
    <property type="entry name" value="ARM-like"/>
</dbReference>
<comment type="similarity">
    <text evidence="1">Belongs to the Mo25 family.</text>
</comment>
<dbReference type="EMBL" id="GG662522">
    <property type="protein sequence ID" value="EAR85035.2"/>
    <property type="molecule type" value="Genomic_DNA"/>
</dbReference>
<dbReference type="GO" id="GO:0043539">
    <property type="term" value="F:protein serine/threonine kinase activator activity"/>
    <property type="evidence" value="ECO:0007669"/>
    <property type="project" value="TreeGrafter"/>
</dbReference>
<evidence type="ECO:0000313" key="2">
    <source>
        <dbReference type="EMBL" id="EAR85035.2"/>
    </source>
</evidence>
<dbReference type="GeneID" id="7837847"/>
<accession>I7LZW4</accession>
<proteinExistence type="inferred from homology"/>
<dbReference type="AlphaFoldDB" id="I7LZW4"/>
<dbReference type="Gene3D" id="1.25.10.10">
    <property type="entry name" value="Leucine-rich Repeat Variant"/>
    <property type="match status" value="1"/>
</dbReference>
<dbReference type="Proteomes" id="UP000009168">
    <property type="component" value="Unassembled WGS sequence"/>
</dbReference>
<dbReference type="SUPFAM" id="SSF48371">
    <property type="entry name" value="ARM repeat"/>
    <property type="match status" value="1"/>
</dbReference>